<keyword evidence="3" id="KW-0328">Glycosyltransferase</keyword>
<evidence type="ECO:0000256" key="3">
    <source>
        <dbReference type="ARBA" id="ARBA00022676"/>
    </source>
</evidence>
<dbReference type="Pfam" id="PF04101">
    <property type="entry name" value="Glyco_tran_28_C"/>
    <property type="match status" value="1"/>
</dbReference>
<dbReference type="InterPro" id="IPR050519">
    <property type="entry name" value="Glycosyltransf_28_UgtP"/>
</dbReference>
<comment type="similarity">
    <text evidence="2">Belongs to the glycosyltransferase 28 family.</text>
</comment>
<dbReference type="SUPFAM" id="SSF53756">
    <property type="entry name" value="UDP-Glycosyltransferase/glycogen phosphorylase"/>
    <property type="match status" value="1"/>
</dbReference>
<evidence type="ECO:0000313" key="7">
    <source>
        <dbReference type="EMBL" id="PHK01934.1"/>
    </source>
</evidence>
<name>A0A9Q5ZA78_NOSLI</name>
<evidence type="ECO:0000259" key="6">
    <source>
        <dbReference type="Pfam" id="PF06925"/>
    </source>
</evidence>
<proteinExistence type="inferred from homology"/>
<dbReference type="Proteomes" id="UP000222310">
    <property type="component" value="Unassembled WGS sequence"/>
</dbReference>
<dbReference type="GeneID" id="57095514"/>
<reference evidence="7 8" key="1">
    <citation type="submission" date="2015-02" db="EMBL/GenBank/DDBJ databases">
        <title>Nostoc linckia genome annotation.</title>
        <authorList>
            <person name="Zhou Z."/>
        </authorList>
    </citation>
    <scope>NUCLEOTIDE SEQUENCE [LARGE SCALE GENOMIC DNA]</scope>
    <source>
        <strain evidence="8">z8</strain>
    </source>
</reference>
<keyword evidence="4" id="KW-0808">Transferase</keyword>
<dbReference type="PANTHER" id="PTHR43025:SF3">
    <property type="entry name" value="MONOGALACTOSYLDIACYLGLYCEROL SYNTHASE 1, CHLOROPLASTIC"/>
    <property type="match status" value="1"/>
</dbReference>
<evidence type="ECO:0000256" key="2">
    <source>
        <dbReference type="ARBA" id="ARBA00006962"/>
    </source>
</evidence>
<gene>
    <name evidence="7" type="ORF">VF08_20765</name>
</gene>
<evidence type="ECO:0000259" key="5">
    <source>
        <dbReference type="Pfam" id="PF04101"/>
    </source>
</evidence>
<dbReference type="Pfam" id="PF06925">
    <property type="entry name" value="MGDG_synth"/>
    <property type="match status" value="1"/>
</dbReference>
<organism evidence="7 8">
    <name type="scientific">Nostoc linckia z8</name>
    <dbReference type="NCBI Taxonomy" id="1628746"/>
    <lineage>
        <taxon>Bacteria</taxon>
        <taxon>Bacillati</taxon>
        <taxon>Cyanobacteriota</taxon>
        <taxon>Cyanophyceae</taxon>
        <taxon>Nostocales</taxon>
        <taxon>Nostocaceae</taxon>
        <taxon>Nostoc</taxon>
    </lineage>
</organism>
<dbReference type="GO" id="GO:0016020">
    <property type="term" value="C:membrane"/>
    <property type="evidence" value="ECO:0007669"/>
    <property type="project" value="UniProtKB-SubCell"/>
</dbReference>
<dbReference type="InterPro" id="IPR009695">
    <property type="entry name" value="Diacylglyc_glucosyltr_N"/>
</dbReference>
<comment type="subcellular location">
    <subcellularLocation>
        <location evidence="1">Membrane</location>
    </subcellularLocation>
</comment>
<evidence type="ECO:0000256" key="1">
    <source>
        <dbReference type="ARBA" id="ARBA00004370"/>
    </source>
</evidence>
<dbReference type="AlphaFoldDB" id="A0A9Q5ZA78"/>
<sequence>MTDDKIFSLHIFTLNAGGGHYATLKALSAIAIQQKRPWEITVTDIGELSEPIDPYKKLFGSDGNELYNEMIGTDWTWLHPIMMFFDKFFIRLLHPIGVKLGEQHWRKQSPPDLVISLIPLYNLPIWESLQRVKPHTPMVTIMTDFADIPPHFWVEPKTQSHLICGTDRATKQARSLGISEEYIVQTSGMIVHPRFYQPISGDRFVERQRLGLEKHRLTGIVLFGAKGSATMLDIAKYLDSISDKVQLIFLCGSNQKLAQALQKRPTKLRQYVQGFTDEVPYFMSLADFFIGKPGPMSISEAMVMNLPVIVEGNSSTLMTEKYNAQWILEKQVGMVINSFRNIVPAVEELLNPENLLRYQANVAAIQNQAVFEVPDILQGIIDGKSSV</sequence>
<dbReference type="GO" id="GO:0016758">
    <property type="term" value="F:hexosyltransferase activity"/>
    <property type="evidence" value="ECO:0007669"/>
    <property type="project" value="InterPro"/>
</dbReference>
<protein>
    <submittedName>
        <fullName evidence="7">Uncharacterized protein</fullName>
    </submittedName>
</protein>
<dbReference type="GO" id="GO:0009247">
    <property type="term" value="P:glycolipid biosynthetic process"/>
    <property type="evidence" value="ECO:0007669"/>
    <property type="project" value="InterPro"/>
</dbReference>
<dbReference type="InterPro" id="IPR007235">
    <property type="entry name" value="Glyco_trans_28_C"/>
</dbReference>
<evidence type="ECO:0000256" key="4">
    <source>
        <dbReference type="ARBA" id="ARBA00022679"/>
    </source>
</evidence>
<accession>A0A9Q5ZA78</accession>
<evidence type="ECO:0000313" key="8">
    <source>
        <dbReference type="Proteomes" id="UP000222310"/>
    </source>
</evidence>
<dbReference type="EMBL" id="LAHD01000063">
    <property type="protein sequence ID" value="PHK01934.1"/>
    <property type="molecule type" value="Genomic_DNA"/>
</dbReference>
<feature type="domain" description="Diacylglycerol glucosyltransferase N-terminal" evidence="6">
    <location>
        <begin position="108"/>
        <end position="185"/>
    </location>
</feature>
<dbReference type="Gene3D" id="3.40.50.2000">
    <property type="entry name" value="Glycogen Phosphorylase B"/>
    <property type="match status" value="1"/>
</dbReference>
<dbReference type="PANTHER" id="PTHR43025">
    <property type="entry name" value="MONOGALACTOSYLDIACYLGLYCEROL SYNTHASE"/>
    <property type="match status" value="1"/>
</dbReference>
<comment type="caution">
    <text evidence="7">The sequence shown here is derived from an EMBL/GenBank/DDBJ whole genome shotgun (WGS) entry which is preliminary data.</text>
</comment>
<dbReference type="RefSeq" id="WP_099069712.1">
    <property type="nucleotide sequence ID" value="NZ_LAHD01000063.1"/>
</dbReference>
<feature type="domain" description="Glycosyl transferase family 28 C-terminal" evidence="5">
    <location>
        <begin position="231"/>
        <end position="338"/>
    </location>
</feature>